<evidence type="ECO:0000256" key="11">
    <source>
        <dbReference type="ARBA" id="ARBA00023196"/>
    </source>
</evidence>
<evidence type="ECO:0000313" key="20">
    <source>
        <dbReference type="EMBL" id="GAU93693.1"/>
    </source>
</evidence>
<keyword evidence="12" id="KW-0066">ATP synthesis</keyword>
<dbReference type="InterPro" id="IPR048937">
    <property type="entry name" value="ATPD_C_metazoa"/>
</dbReference>
<dbReference type="SUPFAM" id="SSF46604">
    <property type="entry name" value="Epsilon subunit of F1F0-ATP synthase C-terminal domain"/>
    <property type="match status" value="1"/>
</dbReference>
<keyword evidence="5" id="KW-0999">Mitochondrion inner membrane</keyword>
<dbReference type="CDD" id="cd12152">
    <property type="entry name" value="F1-ATPase_delta"/>
    <property type="match status" value="1"/>
</dbReference>
<dbReference type="PANTHER" id="PTHR13822">
    <property type="entry name" value="ATP SYNTHASE DELTA/EPSILON CHAIN"/>
    <property type="match status" value="1"/>
</dbReference>
<dbReference type="OrthoDB" id="270171at2759"/>
<comment type="caution">
    <text evidence="20">The sequence shown here is derived from an EMBL/GenBank/DDBJ whole genome shotgun (WGS) entry which is preliminary data.</text>
</comment>
<comment type="function">
    <text evidence="15">Subunit delta, of the mitochondrial membrane ATP synthase complex (F(1)F(0) ATP synthase or Complex V) that produces ATP from ADP in the presence of a proton gradient across the membrane which is generated by electron transport complexes of the respiratory chain. ATP synthase complex consist of a soluble F(1) head domain - the catalytic core - and a membrane F(1) domain - the membrane proton channel. These two domains are linked by a central stalk rotating inside the F(1) region and a stationary peripheral stalk. During catalysis, ATP synthesis in the catalytic domain of F(1) is coupled via a rotary mechanism of the central stalk subunits to proton translocation. In vivo, can only synthesize ATP although its ATP hydrolase activity can be activated artificially in vitro. With the central stalk subunit gamma, is essential for the biogenesis of F(1) catalytic part of the ATP synthase complex namely in the formation of F1 assembly intermediate.</text>
</comment>
<dbReference type="FunFam" id="1.20.5.440:FF:000002">
    <property type="entry name" value="ATP synthase subunit delta, mitochondrial"/>
    <property type="match status" value="1"/>
</dbReference>
<dbReference type="EMBL" id="BDGG01000002">
    <property type="protein sequence ID" value="GAU93693.1"/>
    <property type="molecule type" value="Genomic_DNA"/>
</dbReference>
<evidence type="ECO:0000256" key="6">
    <source>
        <dbReference type="ARBA" id="ARBA00022946"/>
    </source>
</evidence>
<evidence type="ECO:0000256" key="10">
    <source>
        <dbReference type="ARBA" id="ARBA00023136"/>
    </source>
</evidence>
<organism evidence="20 21">
    <name type="scientific">Ramazzottius varieornatus</name>
    <name type="common">Water bear</name>
    <name type="synonym">Tardigrade</name>
    <dbReference type="NCBI Taxonomy" id="947166"/>
    <lineage>
        <taxon>Eukaryota</taxon>
        <taxon>Metazoa</taxon>
        <taxon>Ecdysozoa</taxon>
        <taxon>Tardigrada</taxon>
        <taxon>Eutardigrada</taxon>
        <taxon>Parachela</taxon>
        <taxon>Hypsibioidea</taxon>
        <taxon>Ramazzottiidae</taxon>
        <taxon>Ramazzottius</taxon>
    </lineage>
</organism>
<comment type="similarity">
    <text evidence="2">Belongs to the ATPase epsilon chain family.</text>
</comment>
<evidence type="ECO:0000256" key="3">
    <source>
        <dbReference type="ARBA" id="ARBA00022448"/>
    </source>
</evidence>
<evidence type="ECO:0000256" key="16">
    <source>
        <dbReference type="ARBA" id="ARBA00062932"/>
    </source>
</evidence>
<dbReference type="GO" id="GO:0005743">
    <property type="term" value="C:mitochondrial inner membrane"/>
    <property type="evidence" value="ECO:0007669"/>
    <property type="project" value="UniProtKB-SubCell"/>
</dbReference>
<evidence type="ECO:0000256" key="15">
    <source>
        <dbReference type="ARBA" id="ARBA00056834"/>
    </source>
</evidence>
<dbReference type="STRING" id="947166.A0A1D1V4K5"/>
<evidence type="ECO:0000256" key="1">
    <source>
        <dbReference type="ARBA" id="ARBA00004273"/>
    </source>
</evidence>
<evidence type="ECO:0000256" key="5">
    <source>
        <dbReference type="ARBA" id="ARBA00022792"/>
    </source>
</evidence>
<keyword evidence="11" id="KW-0139">CF(1)</keyword>
<sequence>MLPLRTLRKIVLAKCYVDHSRSIGTSGVMYQNAMKFTFASPGQVFYSEANIKQVDVPSMSGNFGILANHVPMLAVLAPGVVNIFETEGDSKKYFVSSGTITVNDDSSVQVLAEEAVPVAHLDRQAARDGLTEAQQRLNSASGDIARAEAQIAVDTFEALVKASE</sequence>
<accession>A0A1D1V4K5</accession>
<evidence type="ECO:0000313" key="21">
    <source>
        <dbReference type="Proteomes" id="UP000186922"/>
    </source>
</evidence>
<dbReference type="Proteomes" id="UP000186922">
    <property type="component" value="Unassembled WGS sequence"/>
</dbReference>
<keyword evidence="10" id="KW-0472">Membrane</keyword>
<dbReference type="GO" id="GO:0045259">
    <property type="term" value="C:proton-transporting ATP synthase complex"/>
    <property type="evidence" value="ECO:0007669"/>
    <property type="project" value="UniProtKB-KW"/>
</dbReference>
<keyword evidence="6" id="KW-0809">Transit peptide</keyword>
<dbReference type="Pfam" id="PF21335">
    <property type="entry name" value="ATPD_C_metazoa"/>
    <property type="match status" value="1"/>
</dbReference>
<dbReference type="HAMAP" id="MF_00530">
    <property type="entry name" value="ATP_synth_epsil_bac"/>
    <property type="match status" value="1"/>
</dbReference>
<keyword evidence="3" id="KW-0813">Transport</keyword>
<evidence type="ECO:0000256" key="12">
    <source>
        <dbReference type="ARBA" id="ARBA00023310"/>
    </source>
</evidence>
<evidence type="ECO:0000259" key="19">
    <source>
        <dbReference type="Pfam" id="PF21335"/>
    </source>
</evidence>
<dbReference type="InterPro" id="IPR020546">
    <property type="entry name" value="ATP_synth_F1_dsu/esu_N"/>
</dbReference>
<keyword evidence="9" id="KW-0496">Mitochondrion</keyword>
<evidence type="ECO:0000256" key="7">
    <source>
        <dbReference type="ARBA" id="ARBA00022990"/>
    </source>
</evidence>
<evidence type="ECO:0000259" key="18">
    <source>
        <dbReference type="Pfam" id="PF02823"/>
    </source>
</evidence>
<evidence type="ECO:0000256" key="2">
    <source>
        <dbReference type="ARBA" id="ARBA00005712"/>
    </source>
</evidence>
<evidence type="ECO:0000256" key="14">
    <source>
        <dbReference type="ARBA" id="ARBA00032372"/>
    </source>
</evidence>
<keyword evidence="7" id="KW-0007">Acetylation</keyword>
<gene>
    <name evidence="20" type="primary">RvY_05591-1</name>
    <name evidence="20" type="synonym">RvY_05591.1</name>
    <name evidence="20" type="ORF">RvY_05591</name>
</gene>
<dbReference type="AlphaFoldDB" id="A0A1D1V4K5"/>
<name>A0A1D1V4K5_RAMVA</name>
<dbReference type="NCBIfam" id="TIGR01216">
    <property type="entry name" value="ATP_synt_epsi"/>
    <property type="match status" value="1"/>
</dbReference>
<dbReference type="Gene3D" id="2.60.15.10">
    <property type="entry name" value="F0F1 ATP synthase delta/epsilon subunit, N-terminal"/>
    <property type="match status" value="1"/>
</dbReference>
<dbReference type="FunFam" id="2.60.15.10:FF:000004">
    <property type="entry name" value="ATP synthase subunit delta, mitochondrial"/>
    <property type="match status" value="1"/>
</dbReference>
<feature type="domain" description="ATP synthase F1 complex delta/epsilon subunit N-terminal" evidence="18">
    <location>
        <begin position="34"/>
        <end position="115"/>
    </location>
</feature>
<dbReference type="Gene3D" id="1.20.5.440">
    <property type="entry name" value="ATP synthase delta/epsilon subunit, C-terminal domain"/>
    <property type="match status" value="1"/>
</dbReference>
<dbReference type="GO" id="GO:0046933">
    <property type="term" value="F:proton-transporting ATP synthase activity, rotational mechanism"/>
    <property type="evidence" value="ECO:0007669"/>
    <property type="project" value="InterPro"/>
</dbReference>
<dbReference type="SUPFAM" id="SSF51344">
    <property type="entry name" value="Epsilon subunit of F1F0-ATP synthase N-terminal domain"/>
    <property type="match status" value="1"/>
</dbReference>
<dbReference type="PANTHER" id="PTHR13822:SF7">
    <property type="entry name" value="ATP SYNTHASE SUBUNIT DELTA, MITOCHONDRIAL"/>
    <property type="match status" value="1"/>
</dbReference>
<dbReference type="InterPro" id="IPR001469">
    <property type="entry name" value="ATP_synth_F1_dsu/esu"/>
</dbReference>
<evidence type="ECO:0000256" key="17">
    <source>
        <dbReference type="ARBA" id="ARBA00070799"/>
    </source>
</evidence>
<feature type="domain" description="F1F0-ATP synthase delta subunit C-terminal" evidence="19">
    <location>
        <begin position="121"/>
        <end position="162"/>
    </location>
</feature>
<protein>
    <recommendedName>
        <fullName evidence="17">ATP synthase F(1) complex subunit delta, mitochondrial</fullName>
    </recommendedName>
    <alternativeName>
        <fullName evidence="14">ATP synthase F1 subunit delta</fullName>
    </alternativeName>
    <alternativeName>
        <fullName evidence="13">F-ATPase delta subunit</fullName>
    </alternativeName>
</protein>
<keyword evidence="8" id="KW-0406">Ion transport</keyword>
<evidence type="ECO:0000256" key="4">
    <source>
        <dbReference type="ARBA" id="ARBA00022781"/>
    </source>
</evidence>
<keyword evidence="21" id="KW-1185">Reference proteome</keyword>
<comment type="subcellular location">
    <subcellularLocation>
        <location evidence="1">Mitochondrion inner membrane</location>
    </subcellularLocation>
</comment>
<proteinExistence type="inferred from homology"/>
<evidence type="ECO:0000256" key="13">
    <source>
        <dbReference type="ARBA" id="ARBA00031669"/>
    </source>
</evidence>
<evidence type="ECO:0000256" key="8">
    <source>
        <dbReference type="ARBA" id="ARBA00023065"/>
    </source>
</evidence>
<dbReference type="Pfam" id="PF02823">
    <property type="entry name" value="ATP-synt_DE_N"/>
    <property type="match status" value="1"/>
</dbReference>
<dbReference type="InterPro" id="IPR036794">
    <property type="entry name" value="ATP_F1_dsu/esu_C_sf"/>
</dbReference>
<reference evidence="20 21" key="1">
    <citation type="journal article" date="2016" name="Nat. Commun.">
        <title>Extremotolerant tardigrade genome and improved radiotolerance of human cultured cells by tardigrade-unique protein.</title>
        <authorList>
            <person name="Hashimoto T."/>
            <person name="Horikawa D.D."/>
            <person name="Saito Y."/>
            <person name="Kuwahara H."/>
            <person name="Kozuka-Hata H."/>
            <person name="Shin-I T."/>
            <person name="Minakuchi Y."/>
            <person name="Ohishi K."/>
            <person name="Motoyama A."/>
            <person name="Aizu T."/>
            <person name="Enomoto A."/>
            <person name="Kondo K."/>
            <person name="Tanaka S."/>
            <person name="Hara Y."/>
            <person name="Koshikawa S."/>
            <person name="Sagara H."/>
            <person name="Miura T."/>
            <person name="Yokobori S."/>
            <person name="Miyagawa K."/>
            <person name="Suzuki Y."/>
            <person name="Kubo T."/>
            <person name="Oyama M."/>
            <person name="Kohara Y."/>
            <person name="Fujiyama A."/>
            <person name="Arakawa K."/>
            <person name="Katayama T."/>
            <person name="Toyoda A."/>
            <person name="Kunieda T."/>
        </authorList>
    </citation>
    <scope>NUCLEOTIDE SEQUENCE [LARGE SCALE GENOMIC DNA]</scope>
    <source>
        <strain evidence="20 21">YOKOZUNA-1</strain>
    </source>
</reference>
<dbReference type="InterPro" id="IPR036771">
    <property type="entry name" value="ATPsynth_dsu/esu_N"/>
</dbReference>
<keyword evidence="4" id="KW-0375">Hydrogen ion transport</keyword>
<comment type="subunit">
    <text evidence="16">Component of the ATP synthase complex composed at least of ATP5F1A/subunit alpha, ATP5F1B/subunit beta, ATP5MC1/subunit c (homooctomer), MT-ATP6/subunit a, MT-ATP8/subunit 8, ATP5ME/subunit e, ATP5MF/subunit f, ATP5MG/subunit g, ATP5MK/subunit k, ATP5MJ/subunit j, ATP5F1C/subunit gamma, ATP5F1D/subunit delta, ATP5F1E/subunit epsilon, ATP5PF/subunit F6, ATP5PB/subunit b, ATP5PD/subunit d, ATP5PO/subunit OSCP. ATP synthase complex consists of a soluble F(1) head domain (subunits alpha(3) and beta(3)) - the catalytic core - and a membrane F(0) domain - the membrane proton channel (subunits c, a, 8, e, f, g, k and j). These two domains are linked by a central stalk (subunits gamma, delta, and epsilon) rotating inside the F1 region and a stationary peripheral stalk (subunits F6, b, d, and OSCP). Component of a complex composed at least by ATPIF1, ATP5F1A, ATP5F1B, ATP5F1C AND ATP5F1E.</text>
</comment>
<evidence type="ECO:0000256" key="9">
    <source>
        <dbReference type="ARBA" id="ARBA00023128"/>
    </source>
</evidence>